<dbReference type="PROSITE" id="PS51318">
    <property type="entry name" value="TAT"/>
    <property type="match status" value="1"/>
</dbReference>
<keyword evidence="2" id="KW-1185">Reference proteome</keyword>
<comment type="caution">
    <text evidence="1">The sequence shown here is derived from an EMBL/GenBank/DDBJ whole genome shotgun (WGS) entry which is preliminary data.</text>
</comment>
<proteinExistence type="predicted"/>
<evidence type="ECO:0008006" key="3">
    <source>
        <dbReference type="Google" id="ProtNLM"/>
    </source>
</evidence>
<evidence type="ECO:0000313" key="2">
    <source>
        <dbReference type="Proteomes" id="UP000776276"/>
    </source>
</evidence>
<dbReference type="EMBL" id="JAHKRT010000002">
    <property type="protein sequence ID" value="MBU3077414.1"/>
    <property type="molecule type" value="Genomic_DNA"/>
</dbReference>
<reference evidence="1 2" key="1">
    <citation type="submission" date="2021-06" db="EMBL/GenBank/DDBJ databases">
        <title>Sphingomonas sp. XMGL2, whole genome shotgun sequencing project.</title>
        <authorList>
            <person name="Zhao G."/>
            <person name="Shen L."/>
        </authorList>
    </citation>
    <scope>NUCLEOTIDE SEQUENCE [LARGE SCALE GENOMIC DNA]</scope>
    <source>
        <strain evidence="1 2">XMGL2</strain>
    </source>
</reference>
<dbReference type="Proteomes" id="UP000776276">
    <property type="component" value="Unassembled WGS sequence"/>
</dbReference>
<sequence length="68" mass="6907">MNRRDFGKALVAGAAGAAFSGEGAAVAVARDLPYRVLPDLKVRALGDIHTGGDYHTLVGNGPTAEASL</sequence>
<dbReference type="InterPro" id="IPR006311">
    <property type="entry name" value="TAT_signal"/>
</dbReference>
<organism evidence="1 2">
    <name type="scientific">Sphingomonas quercus</name>
    <dbReference type="NCBI Taxonomy" id="2842451"/>
    <lineage>
        <taxon>Bacteria</taxon>
        <taxon>Pseudomonadati</taxon>
        <taxon>Pseudomonadota</taxon>
        <taxon>Alphaproteobacteria</taxon>
        <taxon>Sphingomonadales</taxon>
        <taxon>Sphingomonadaceae</taxon>
        <taxon>Sphingomonas</taxon>
    </lineage>
</organism>
<accession>A0ABS6BGJ5</accession>
<evidence type="ECO:0000313" key="1">
    <source>
        <dbReference type="EMBL" id="MBU3077414.1"/>
    </source>
</evidence>
<feature type="non-terminal residue" evidence="1">
    <location>
        <position position="68"/>
    </location>
</feature>
<protein>
    <recommendedName>
        <fullName evidence="3">Twin-arginine translocation signal domain-containing protein</fullName>
    </recommendedName>
</protein>
<dbReference type="RefSeq" id="WP_216321613.1">
    <property type="nucleotide sequence ID" value="NZ_JAHKRT010000002.1"/>
</dbReference>
<gene>
    <name evidence="1" type="ORF">KOF26_05985</name>
</gene>
<name>A0ABS6BGJ5_9SPHN</name>